<keyword evidence="4" id="KW-1185">Reference proteome</keyword>
<dbReference type="AlphaFoldDB" id="X7FAC9"/>
<reference evidence="3 4" key="1">
    <citation type="submission" date="2014-01" db="EMBL/GenBank/DDBJ databases">
        <title>Roseivivax isoporae LMG 25204 Genome Sequencing.</title>
        <authorList>
            <person name="Lai Q."/>
            <person name="Li G."/>
            <person name="Shao Z."/>
        </authorList>
    </citation>
    <scope>NUCLEOTIDE SEQUENCE [LARGE SCALE GENOMIC DNA]</scope>
    <source>
        <strain evidence="3 4">LMG 25204</strain>
    </source>
</reference>
<gene>
    <name evidence="3" type="ORF">RISW2_03585</name>
</gene>
<evidence type="ECO:0000256" key="1">
    <source>
        <dbReference type="SAM" id="MobiDB-lite"/>
    </source>
</evidence>
<dbReference type="SUPFAM" id="SSF54862">
    <property type="entry name" value="4Fe-4S ferredoxins"/>
    <property type="match status" value="1"/>
</dbReference>
<feature type="region of interest" description="Disordered" evidence="1">
    <location>
        <begin position="482"/>
        <end position="504"/>
    </location>
</feature>
<dbReference type="SUPFAM" id="SSF50692">
    <property type="entry name" value="ADC-like"/>
    <property type="match status" value="1"/>
</dbReference>
<evidence type="ECO:0000259" key="2">
    <source>
        <dbReference type="PROSITE" id="PS51379"/>
    </source>
</evidence>
<feature type="domain" description="4Fe-4S ferredoxin-type" evidence="2">
    <location>
        <begin position="672"/>
        <end position="702"/>
    </location>
</feature>
<accession>X7FAC9</accession>
<organism evidence="3 4">
    <name type="scientific">Roseivivax isoporae LMG 25204</name>
    <dbReference type="NCBI Taxonomy" id="1449351"/>
    <lineage>
        <taxon>Bacteria</taxon>
        <taxon>Pseudomonadati</taxon>
        <taxon>Pseudomonadota</taxon>
        <taxon>Alphaproteobacteria</taxon>
        <taxon>Rhodobacterales</taxon>
        <taxon>Roseobacteraceae</taxon>
        <taxon>Roseivivax</taxon>
    </lineage>
</organism>
<dbReference type="InterPro" id="IPR017896">
    <property type="entry name" value="4Fe4S_Fe-S-bd"/>
</dbReference>
<name>X7FAC9_9RHOB</name>
<feature type="compositionally biased region" description="Pro residues" evidence="1">
    <location>
        <begin position="483"/>
        <end position="497"/>
    </location>
</feature>
<dbReference type="eggNOG" id="COG0437">
    <property type="taxonomic scope" value="Bacteria"/>
</dbReference>
<dbReference type="Gene3D" id="2.40.40.20">
    <property type="match status" value="1"/>
</dbReference>
<dbReference type="InterPro" id="IPR009010">
    <property type="entry name" value="Asp_de-COase-like_dom_sf"/>
</dbReference>
<evidence type="ECO:0000313" key="3">
    <source>
        <dbReference type="EMBL" id="ETX29036.1"/>
    </source>
</evidence>
<comment type="caution">
    <text evidence="3">The sequence shown here is derived from an EMBL/GenBank/DDBJ whole genome shotgun (WGS) entry which is preliminary data.</text>
</comment>
<dbReference type="OrthoDB" id="9779457at2"/>
<dbReference type="Gene3D" id="3.30.70.20">
    <property type="match status" value="2"/>
</dbReference>
<evidence type="ECO:0000313" key="4">
    <source>
        <dbReference type="Proteomes" id="UP000023430"/>
    </source>
</evidence>
<dbReference type="SUPFAM" id="SSF53706">
    <property type="entry name" value="Formate dehydrogenase/DMSO reductase, domains 1-3"/>
    <property type="match status" value="1"/>
</dbReference>
<dbReference type="Proteomes" id="UP000023430">
    <property type="component" value="Unassembled WGS sequence"/>
</dbReference>
<protein>
    <recommendedName>
        <fullName evidence="2">4Fe-4S ferredoxin-type domain-containing protein</fullName>
    </recommendedName>
</protein>
<dbReference type="Pfam" id="PF13247">
    <property type="entry name" value="Fer4_11"/>
    <property type="match status" value="1"/>
</dbReference>
<sequence>MPPLTAPPDLGGGADLDRRAALKLFAAGAAALASGCRRSEDMLPYRDMPEYGASGDAVLFATALPLAGAARGVLVESRQGRPTKVHGNPDHPASLGSTDVFAEAALLSLYDPTRSASPAAGNTPVSWSAVADVLRQATADGGEGTALLTGPVGSPTLARQIRALLDAASGLRWFSHRPAAPALEVPTRAAGHDRVQLWPDWEQLDTVVTLGADPLGPGPAQVAMTKGWTRARADRRGTFTMHAFEPVPTLTGTKADLRSPVSPAELPRVARALLAALDGGEAPADVARAARALARARGRAAVLPSADLPPGALAAVAELNRRLAAPLARLLPFWHWPDVPQEDAGALLSALDEGRVQRLVVLGANPVYDLGAPFTDRLDGVRLVHLGHRQDETALRAEMHAPLHHPLEDWSDLRAVDGTAAPVQPLIEPLHESRSAHEVVEMLRGRAGRAARDLVEDTWRARWGERFAARWQEALRTGVIADFPPPATVPDEPPAPDDAPAADGDGFAHVALLSHAVLDGSHASNAWLQECPAPLTKQVWGNAASLSPADADRLGVAEGDAVVLRGRGAAVRLPVTILPGQAAGTVGTTLGYGRSAAGPIGSGVGADVRPLGPRVEIEPAGEEGGLVRTQVEFGQHGRDILRSVSAEDPGLETAHHASESFYAPWDYDSPSWGMVIDTDACSGCNACMIACQAENNIPVVGPDEVARGRHMHWIRIDAYDVPEDDVRGFQPVPCMHCEKAPCEPVCPVAASVHDEQGLNAQVYNRCVGTRFCQANCPYKVRRFNFFDYADSQAYAHLGADLLQAARNPDVSVRGRGVMEKCTYCVQRIEAAHHRASREDRPIREGEVVTACQAACPAEAITFGDVADPESAVSRARDDPRHYALLEHLGTRPRTTYLARVVPPARSEDG</sequence>
<dbReference type="PROSITE" id="PS51379">
    <property type="entry name" value="4FE4S_FER_2"/>
    <property type="match status" value="1"/>
</dbReference>
<dbReference type="CDD" id="cd10551">
    <property type="entry name" value="PsrB"/>
    <property type="match status" value="1"/>
</dbReference>
<dbReference type="PANTHER" id="PTHR42783">
    <property type="entry name" value="GLUTAMATE SYNTHASE [NADPH] SMALL CHAIN"/>
    <property type="match status" value="1"/>
</dbReference>
<dbReference type="PANTHER" id="PTHR42783:SF3">
    <property type="entry name" value="GLUTAMATE SYNTHASE [NADPH] SMALL CHAIN-RELATED"/>
    <property type="match status" value="1"/>
</dbReference>
<dbReference type="PATRIC" id="fig|1449351.3.peg.2083"/>
<dbReference type="RefSeq" id="WP_043770059.1">
    <property type="nucleotide sequence ID" value="NZ_JAME01000013.1"/>
</dbReference>
<dbReference type="STRING" id="1449351.RISW2_03585"/>
<proteinExistence type="predicted"/>
<dbReference type="EMBL" id="JAME01000013">
    <property type="protein sequence ID" value="ETX29036.1"/>
    <property type="molecule type" value="Genomic_DNA"/>
</dbReference>